<protein>
    <submittedName>
        <fullName evidence="2">DNA-3-methyladenine glycosylase I</fullName>
        <ecNumber evidence="2">3.2.2.20</ecNumber>
    </submittedName>
</protein>
<dbReference type="InterPro" id="IPR011257">
    <property type="entry name" value="DNA_glycosylase"/>
</dbReference>
<dbReference type="GO" id="GO:0008725">
    <property type="term" value="F:DNA-3-methyladenine glycosylase activity"/>
    <property type="evidence" value="ECO:0007669"/>
    <property type="project" value="UniProtKB-EC"/>
</dbReference>
<sequence>MKLKCTWSTKNAILENYHDKIWGKPCFSDQELFKCLAIQIFQSGLDLRTVLTKLEALDEMFDEFKVQTVADYDQSKLEALMACPLIIRNQRKIKAVIHNADVILKMSQTGMSFNDFIWSKVDFVPMDLEPKNNAKMMFDLPIARRVCKDMQELGFQFVGPTNISFFLQASGIINTHWVNCSYR</sequence>
<evidence type="ECO:0000313" key="3">
    <source>
        <dbReference type="Proteomes" id="UP000196118"/>
    </source>
</evidence>
<dbReference type="InterPro" id="IPR052891">
    <property type="entry name" value="DNA-3mA_glycosylase"/>
</dbReference>
<dbReference type="InterPro" id="IPR005019">
    <property type="entry name" value="Adenine_glyco"/>
</dbReference>
<keyword evidence="2" id="KW-0326">Glycosidase</keyword>
<organism evidence="2 3">
    <name type="scientific">Pediococcus pentosaceus</name>
    <dbReference type="NCBI Taxonomy" id="1255"/>
    <lineage>
        <taxon>Bacteria</taxon>
        <taxon>Bacillati</taxon>
        <taxon>Bacillota</taxon>
        <taxon>Bacilli</taxon>
        <taxon>Lactobacillales</taxon>
        <taxon>Lactobacillaceae</taxon>
        <taxon>Pediococcus</taxon>
    </lineage>
</organism>
<dbReference type="AlphaFoldDB" id="A0A1Y0VMG8"/>
<dbReference type="Proteomes" id="UP000196118">
    <property type="component" value="Chromosome"/>
</dbReference>
<feature type="binding site" evidence="1">
    <location>
        <position position="176"/>
    </location>
    <ligand>
        <name>Zn(2+)</name>
        <dbReference type="ChEBI" id="CHEBI:29105"/>
    </ligand>
</feature>
<dbReference type="EC" id="3.2.2.20" evidence="2"/>
<gene>
    <name evidence="2" type="ORF">S100892_00774</name>
</gene>
<keyword evidence="2" id="KW-0378">Hydrolase</keyword>
<keyword evidence="1" id="KW-0862">Zinc</keyword>
<accession>A0A1Y0VMG8</accession>
<keyword evidence="1" id="KW-0479">Metal-binding</keyword>
<feature type="binding site" evidence="1">
    <location>
        <position position="18"/>
    </location>
    <ligand>
        <name>Zn(2+)</name>
        <dbReference type="ChEBI" id="CHEBI:29105"/>
    </ligand>
</feature>
<dbReference type="GO" id="GO:0006284">
    <property type="term" value="P:base-excision repair"/>
    <property type="evidence" value="ECO:0007669"/>
    <property type="project" value="InterPro"/>
</dbReference>
<evidence type="ECO:0000313" key="2">
    <source>
        <dbReference type="EMBL" id="ARW19361.1"/>
    </source>
</evidence>
<dbReference type="Pfam" id="PF03352">
    <property type="entry name" value="Adenine_glyco"/>
    <property type="match status" value="1"/>
</dbReference>
<dbReference type="Gene3D" id="1.10.340.30">
    <property type="entry name" value="Hypothetical protein, domain 2"/>
    <property type="match status" value="1"/>
</dbReference>
<reference evidence="2 3" key="1">
    <citation type="submission" date="2017-05" db="EMBL/GenBank/DDBJ databases">
        <title>Genome sequence of Pediococcus pentosaceus strain SRCM100892.</title>
        <authorList>
            <person name="Cho S.H."/>
        </authorList>
    </citation>
    <scope>NUCLEOTIDE SEQUENCE [LARGE SCALE GENOMIC DNA]</scope>
    <source>
        <strain evidence="2 3">SRCM100892</strain>
    </source>
</reference>
<feature type="binding site" evidence="1">
    <location>
        <position position="180"/>
    </location>
    <ligand>
        <name>Zn(2+)</name>
        <dbReference type="ChEBI" id="CHEBI:29105"/>
    </ligand>
</feature>
<name>A0A1Y0VMG8_PEDPE</name>
<dbReference type="PANTHER" id="PTHR30037:SF4">
    <property type="entry name" value="DNA-3-METHYLADENINE GLYCOSYLASE I"/>
    <property type="match status" value="1"/>
</dbReference>
<proteinExistence type="predicted"/>
<dbReference type="EMBL" id="CP021474">
    <property type="protein sequence ID" value="ARW19361.1"/>
    <property type="molecule type" value="Genomic_DNA"/>
</dbReference>
<dbReference type="SUPFAM" id="SSF48150">
    <property type="entry name" value="DNA-glycosylase"/>
    <property type="match status" value="1"/>
</dbReference>
<dbReference type="PANTHER" id="PTHR30037">
    <property type="entry name" value="DNA-3-METHYLADENINE GLYCOSYLASE 1"/>
    <property type="match status" value="1"/>
</dbReference>
<feature type="binding site" evidence="1">
    <location>
        <position position="5"/>
    </location>
    <ligand>
        <name>Zn(2+)</name>
        <dbReference type="ChEBI" id="CHEBI:29105"/>
    </ligand>
</feature>
<evidence type="ECO:0000256" key="1">
    <source>
        <dbReference type="PIRSR" id="PIRSR605019-1"/>
    </source>
</evidence>
<dbReference type="GO" id="GO:0046872">
    <property type="term" value="F:metal ion binding"/>
    <property type="evidence" value="ECO:0007669"/>
    <property type="project" value="UniProtKB-KW"/>
</dbReference>